<protein>
    <submittedName>
        <fullName evidence="1">Uncharacterized protein</fullName>
    </submittedName>
</protein>
<proteinExistence type="predicted"/>
<organism evidence="1 2">
    <name type="scientific">Musa troglodytarum</name>
    <name type="common">fe'i banana</name>
    <dbReference type="NCBI Taxonomy" id="320322"/>
    <lineage>
        <taxon>Eukaryota</taxon>
        <taxon>Viridiplantae</taxon>
        <taxon>Streptophyta</taxon>
        <taxon>Embryophyta</taxon>
        <taxon>Tracheophyta</taxon>
        <taxon>Spermatophyta</taxon>
        <taxon>Magnoliopsida</taxon>
        <taxon>Liliopsida</taxon>
        <taxon>Zingiberales</taxon>
        <taxon>Musaceae</taxon>
        <taxon>Musa</taxon>
    </lineage>
</organism>
<dbReference type="Proteomes" id="UP001055439">
    <property type="component" value="Chromosome 1"/>
</dbReference>
<dbReference type="AlphaFoldDB" id="A0A9E7E7X0"/>
<reference evidence="1" key="1">
    <citation type="submission" date="2022-05" db="EMBL/GenBank/DDBJ databases">
        <title>The Musa troglodytarum L. genome provides insights into the mechanism of non-climacteric behaviour and enrichment of carotenoids.</title>
        <authorList>
            <person name="Wang J."/>
        </authorList>
    </citation>
    <scope>NUCLEOTIDE SEQUENCE</scope>
    <source>
        <tissue evidence="1">Leaf</tissue>
    </source>
</reference>
<dbReference type="EMBL" id="CP097502">
    <property type="protein sequence ID" value="URD72113.1"/>
    <property type="molecule type" value="Genomic_DNA"/>
</dbReference>
<keyword evidence="2" id="KW-1185">Reference proteome</keyword>
<accession>A0A9E7E7X0</accession>
<sequence length="129" mass="14574">MICYKILQLQSDTIIQIKRKRHREQCEVERHRDDLSAVCSWKQLEDASDRIILLKNCNGRAMRSLIHRSCPATSFTASESQGRPAKAWRVGTGRSRLCSGSRISMQAMKAKDSTHRLTIRSSSAIGSNV</sequence>
<name>A0A9E7E7X0_9LILI</name>
<evidence type="ECO:0000313" key="1">
    <source>
        <dbReference type="EMBL" id="URD72113.1"/>
    </source>
</evidence>
<gene>
    <name evidence="1" type="ORF">MUK42_35275</name>
</gene>
<evidence type="ECO:0000313" key="2">
    <source>
        <dbReference type="Proteomes" id="UP001055439"/>
    </source>
</evidence>